<dbReference type="AlphaFoldDB" id="A0A9C7V681"/>
<evidence type="ECO:0000259" key="2">
    <source>
        <dbReference type="Pfam" id="PF06812"/>
    </source>
</evidence>
<proteinExistence type="predicted"/>
<evidence type="ECO:0000313" key="4">
    <source>
        <dbReference type="Proteomes" id="UP000262210"/>
    </source>
</evidence>
<organism evidence="3 4">
    <name type="scientific">Serratia grimesii</name>
    <dbReference type="NCBI Taxonomy" id="82995"/>
    <lineage>
        <taxon>Bacteria</taxon>
        <taxon>Pseudomonadati</taxon>
        <taxon>Pseudomonadota</taxon>
        <taxon>Gammaproteobacteria</taxon>
        <taxon>Enterobacterales</taxon>
        <taxon>Yersiniaceae</taxon>
        <taxon>Serratia</taxon>
    </lineage>
</organism>
<dbReference type="InterPro" id="IPR017740">
    <property type="entry name" value="TssA-like"/>
</dbReference>
<feature type="domain" description="ImpA N-terminal" evidence="2">
    <location>
        <begin position="14"/>
        <end position="130"/>
    </location>
</feature>
<dbReference type="NCBIfam" id="TIGR03363">
    <property type="entry name" value="VI_chp_8"/>
    <property type="match status" value="1"/>
</dbReference>
<dbReference type="PANTHER" id="PTHR37951:SF1">
    <property type="entry name" value="TYPE VI SECRETION SYSTEM COMPONENT TSSA1"/>
    <property type="match status" value="1"/>
</dbReference>
<feature type="coiled-coil region" evidence="1">
    <location>
        <begin position="187"/>
        <end position="214"/>
    </location>
</feature>
<protein>
    <submittedName>
        <fullName evidence="3">Type VI secretion system protein TssA</fullName>
    </submittedName>
</protein>
<gene>
    <name evidence="3" type="primary">tssA</name>
    <name evidence="3" type="ORF">DHV72_00430</name>
</gene>
<dbReference type="Pfam" id="PF06812">
    <property type="entry name" value="ImpA_N"/>
    <property type="match status" value="1"/>
</dbReference>
<accession>A0A9C7V681</accession>
<dbReference type="Proteomes" id="UP000262210">
    <property type="component" value="Unassembled WGS sequence"/>
</dbReference>
<reference evidence="3 4" key="1">
    <citation type="journal article" date="2018" name="Nat. Biotechnol.">
        <title>A standardized bacterial taxonomy based on genome phylogeny substantially revises the tree of life.</title>
        <authorList>
            <person name="Parks D.H."/>
            <person name="Chuvochina M."/>
            <person name="Waite D.W."/>
            <person name="Rinke C."/>
            <person name="Skarshewski A."/>
            <person name="Chaumeil P.A."/>
            <person name="Hugenholtz P."/>
        </authorList>
    </citation>
    <scope>NUCLEOTIDE SEQUENCE [LARGE SCALE GENOMIC DNA]</scope>
    <source>
        <strain evidence="3">UBA11264</strain>
    </source>
</reference>
<dbReference type="EMBL" id="DPSM01000001">
    <property type="protein sequence ID" value="HCJ98483.1"/>
    <property type="molecule type" value="Genomic_DNA"/>
</dbReference>
<dbReference type="InterPro" id="IPR010657">
    <property type="entry name" value="ImpA_N"/>
</dbReference>
<sequence>MIDIEHLLQAFTQCDAGEDLEYHPQFLVLAQVIEGGEEVQYGEQVYRPPEVDWRWAADECEQLLQRGLDLRVAVYQSRAWLMRDGLAGFHAGLCVIHFLVAQRWESLHPLLLEEDGQDPLIRLNTLEHLAAPDTVIPHLKRLPLTVTAAGETLYFSPLDDVPGGENGSELREQCLIRLQRLAEREEVASFQQSLNELQQILERVQSIHATLSEQIGMVAGQPLQALEQVLCRMLSLLRPYAKAGAEEMDVAGEAPSNTDDIPLGRTATLNGECRSRGEVIQALEAVCRYYRTHEPNSPIPLFIERAKKLVEMDFLQIINELTPESMAGIKNLAGLTATDE</sequence>
<dbReference type="RefSeq" id="WP_278430108.1">
    <property type="nucleotide sequence ID" value="NZ_DPSM01000001.1"/>
</dbReference>
<dbReference type="PANTHER" id="PTHR37951">
    <property type="entry name" value="CYTOPLASMIC PROTEIN-RELATED"/>
    <property type="match status" value="1"/>
</dbReference>
<comment type="caution">
    <text evidence="3">The sequence shown here is derived from an EMBL/GenBank/DDBJ whole genome shotgun (WGS) entry which is preliminary data.</text>
</comment>
<keyword evidence="1" id="KW-0175">Coiled coil</keyword>
<evidence type="ECO:0000256" key="1">
    <source>
        <dbReference type="SAM" id="Coils"/>
    </source>
</evidence>
<name>A0A9C7V681_9GAMM</name>
<evidence type="ECO:0000313" key="3">
    <source>
        <dbReference type="EMBL" id="HCJ98483.1"/>
    </source>
</evidence>